<dbReference type="STRING" id="1672749.BJF92_17080"/>
<dbReference type="InterPro" id="IPR045499">
    <property type="entry name" value="DUF6492"/>
</dbReference>
<name>A0A1Q9AIP0_9HYPH</name>
<dbReference type="EMBL" id="MKIO01000030">
    <property type="protein sequence ID" value="OLP55109.1"/>
    <property type="molecule type" value="Genomic_DNA"/>
</dbReference>
<organism evidence="1 2">
    <name type="scientific">Xaviernesmea rhizosphaerae</name>
    <dbReference type="NCBI Taxonomy" id="1672749"/>
    <lineage>
        <taxon>Bacteria</taxon>
        <taxon>Pseudomonadati</taxon>
        <taxon>Pseudomonadota</taxon>
        <taxon>Alphaproteobacteria</taxon>
        <taxon>Hyphomicrobiales</taxon>
        <taxon>Rhizobiaceae</taxon>
        <taxon>Rhizobium/Agrobacterium group</taxon>
        <taxon>Xaviernesmea</taxon>
    </lineage>
</organism>
<gene>
    <name evidence="1" type="ORF">BJF92_17080</name>
</gene>
<reference evidence="1 2" key="1">
    <citation type="submission" date="2016-09" db="EMBL/GenBank/DDBJ databases">
        <title>Rhizobium sp. nov., a novel species isolated from the rice rhizosphere.</title>
        <authorList>
            <person name="Zhao J."/>
            <person name="Zhang X."/>
        </authorList>
    </citation>
    <scope>NUCLEOTIDE SEQUENCE [LARGE SCALE GENOMIC DNA]</scope>
    <source>
        <strain evidence="1 2">MH17</strain>
    </source>
</reference>
<dbReference type="Pfam" id="PF20102">
    <property type="entry name" value="DUF6492"/>
    <property type="match status" value="1"/>
</dbReference>
<evidence type="ECO:0000313" key="1">
    <source>
        <dbReference type="EMBL" id="OLP55109.1"/>
    </source>
</evidence>
<dbReference type="OrthoDB" id="571298at2"/>
<sequence>MSPSEPIAGVPGRTALMTASYAPDFERCALLCESLDSHMKGDWHHYLLVDTPDVGRFRTLEGARRSVIDQRALLPWWLRAVPDPTKPKRKLWLRPFGKPLRGWHVQQIMKIAFAATAREAAVIAIDSDVILVRDFDPARLWRDGACRLYRLPDEIDPSIRSDHVAWLGHSDRLLGIGPYRLPAAGFIDSMVSWRCDTVRAMIAHIERLHGMSWQRALTHSRAFSEYIVYGRFAEEVLKGEGHWMTDEPFCHVAWFKDSYETGPDGLRKLVAGMGPNQIGIGVQSFIGYEMNDIRRVVSELRQAS</sequence>
<dbReference type="AlphaFoldDB" id="A0A1Q9AIP0"/>
<dbReference type="Proteomes" id="UP000186143">
    <property type="component" value="Unassembled WGS sequence"/>
</dbReference>
<proteinExistence type="predicted"/>
<comment type="caution">
    <text evidence="1">The sequence shown here is derived from an EMBL/GenBank/DDBJ whole genome shotgun (WGS) entry which is preliminary data.</text>
</comment>
<accession>A0A1Q9AIP0</accession>
<protein>
    <submittedName>
        <fullName evidence="1">Uncharacterized protein</fullName>
    </submittedName>
</protein>
<dbReference type="RefSeq" id="WP_075635147.1">
    <property type="nucleotide sequence ID" value="NZ_MKIO01000030.1"/>
</dbReference>
<evidence type="ECO:0000313" key="2">
    <source>
        <dbReference type="Proteomes" id="UP000186143"/>
    </source>
</evidence>